<evidence type="ECO:0000313" key="2">
    <source>
        <dbReference type="EMBL" id="KZM34738.1"/>
    </source>
</evidence>
<dbReference type="Proteomes" id="UP000076447">
    <property type="component" value="Unassembled WGS sequence"/>
</dbReference>
<protein>
    <submittedName>
        <fullName evidence="2">Lactose-binding protein</fullName>
    </submittedName>
</protein>
<dbReference type="PANTHER" id="PTHR43649:SF14">
    <property type="entry name" value="BLR3389 PROTEIN"/>
    <property type="match status" value="1"/>
</dbReference>
<reference evidence="2 3" key="1">
    <citation type="submission" date="2016-01" db="EMBL/GenBank/DDBJ databases">
        <title>Genome sequence of Oerskovia enterophila VJag, an agar and cellulose degrading bacterium.</title>
        <authorList>
            <person name="Poehlein A."/>
            <person name="Jag V."/>
            <person name="Bengelsdorf F."/>
            <person name="Duerre P."/>
            <person name="Daniel R."/>
        </authorList>
    </citation>
    <scope>NUCLEOTIDE SEQUENCE [LARGE SCALE GENOMIC DNA]</scope>
    <source>
        <strain evidence="2 3">VJag</strain>
    </source>
</reference>
<dbReference type="EMBL" id="LRIE01000077">
    <property type="protein sequence ID" value="KZM34738.1"/>
    <property type="molecule type" value="Genomic_DNA"/>
</dbReference>
<dbReference type="PROSITE" id="PS51257">
    <property type="entry name" value="PROKAR_LIPOPROTEIN"/>
    <property type="match status" value="1"/>
</dbReference>
<keyword evidence="1" id="KW-0732">Signal</keyword>
<dbReference type="SUPFAM" id="SSF53850">
    <property type="entry name" value="Periplasmic binding protein-like II"/>
    <property type="match status" value="1"/>
</dbReference>
<dbReference type="RefSeq" id="WP_068708946.1">
    <property type="nucleotide sequence ID" value="NZ_LRIE01000077.1"/>
</dbReference>
<dbReference type="STRING" id="43678.OJAG_25440"/>
<accession>A0A161YFM6</accession>
<dbReference type="InterPro" id="IPR050490">
    <property type="entry name" value="Bact_solute-bd_prot1"/>
</dbReference>
<dbReference type="Pfam" id="PF01547">
    <property type="entry name" value="SBP_bac_1"/>
    <property type="match status" value="1"/>
</dbReference>
<organism evidence="2 3">
    <name type="scientific">Oerskovia enterophila</name>
    <dbReference type="NCBI Taxonomy" id="43678"/>
    <lineage>
        <taxon>Bacteria</taxon>
        <taxon>Bacillati</taxon>
        <taxon>Actinomycetota</taxon>
        <taxon>Actinomycetes</taxon>
        <taxon>Micrococcales</taxon>
        <taxon>Cellulomonadaceae</taxon>
        <taxon>Oerskovia</taxon>
    </lineage>
</organism>
<proteinExistence type="predicted"/>
<dbReference type="PATRIC" id="fig|43678.3.peg.2659"/>
<dbReference type="OrthoDB" id="2515046at2"/>
<dbReference type="InterPro" id="IPR006059">
    <property type="entry name" value="SBP"/>
</dbReference>
<evidence type="ECO:0000256" key="1">
    <source>
        <dbReference type="SAM" id="SignalP"/>
    </source>
</evidence>
<comment type="caution">
    <text evidence="2">The sequence shown here is derived from an EMBL/GenBank/DDBJ whole genome shotgun (WGS) entry which is preliminary data.</text>
</comment>
<name>A0A161YFM6_9CELL</name>
<evidence type="ECO:0000313" key="3">
    <source>
        <dbReference type="Proteomes" id="UP000076447"/>
    </source>
</evidence>
<sequence length="456" mass="47867">MRITRARGAAVTAAALTLTLTLAACSGGSDGGSTDGGGGGGDVTAADIDAALDAEGTTTLQYWSWVPNLQPTVDLWNEAHPNIQVELTNAGQSADQYTKLQNAIKAGSGAPDLAQIEYFALPQFALGESLVSLDDVGLSDLESDFTASAWEQVAAGDGHFAFPQDTGPMVMFYRADILERLGVEAPTTWDEFLTVARAIKADNPENFIASIDPGDAGGVDSLIWQAEGRPFSVEGTDVNISFGDEGTQKFAELWDTLISEKLVDVAGGWNDAFWRSLDSGRYAMWMTGAWAPGSLETNVPSTAGSWKAATMPVWEAGTPANAENGGSGTAVLAKSENKAAALAFARWLSTDSEAVQAQVDAGLFPSTSSIMADTDFLGATSDFFGGQAVNEVFVQASKDVSSGWQYLPFQVYANSVFGDTAGQAFSNATPIADGLTAWQDQITTYGNGQGFKVTND</sequence>
<dbReference type="AlphaFoldDB" id="A0A161YFM6"/>
<dbReference type="Gene3D" id="3.40.190.10">
    <property type="entry name" value="Periplasmic binding protein-like II"/>
    <property type="match status" value="1"/>
</dbReference>
<gene>
    <name evidence="2" type="primary">lacE</name>
    <name evidence="2" type="ORF">OJAG_25440</name>
</gene>
<feature type="chain" id="PRO_5039026365" evidence="1">
    <location>
        <begin position="24"/>
        <end position="456"/>
    </location>
</feature>
<dbReference type="PANTHER" id="PTHR43649">
    <property type="entry name" value="ARABINOSE-BINDING PROTEIN-RELATED"/>
    <property type="match status" value="1"/>
</dbReference>
<feature type="signal peptide" evidence="1">
    <location>
        <begin position="1"/>
        <end position="23"/>
    </location>
</feature>